<keyword evidence="2" id="KW-1185">Reference proteome</keyword>
<reference evidence="1 2" key="1">
    <citation type="journal article" date="2019" name="Int. J. Syst. Evol. Microbiol.">
        <title>The Global Catalogue of Microorganisms (GCM) 10K type strain sequencing project: providing services to taxonomists for standard genome sequencing and annotation.</title>
        <authorList>
            <consortium name="The Broad Institute Genomics Platform"/>
            <consortium name="The Broad Institute Genome Sequencing Center for Infectious Disease"/>
            <person name="Wu L."/>
            <person name="Ma J."/>
        </authorList>
    </citation>
    <scope>NUCLEOTIDE SEQUENCE [LARGE SCALE GENOMIC DNA]</scope>
    <source>
        <strain evidence="1 2">XZGYJ-43</strain>
    </source>
</reference>
<name>A0ABD5Z6A6_9EURY</name>
<evidence type="ECO:0008006" key="3">
    <source>
        <dbReference type="Google" id="ProtNLM"/>
    </source>
</evidence>
<protein>
    <recommendedName>
        <fullName evidence="3">Amphi-Trp domain-containing protein</fullName>
    </recommendedName>
</protein>
<evidence type="ECO:0000313" key="2">
    <source>
        <dbReference type="Proteomes" id="UP001596447"/>
    </source>
</evidence>
<dbReference type="EMBL" id="JBHTAR010000011">
    <property type="protein sequence ID" value="MFC7200782.1"/>
    <property type="molecule type" value="Genomic_DNA"/>
</dbReference>
<dbReference type="Proteomes" id="UP001596447">
    <property type="component" value="Unassembled WGS sequence"/>
</dbReference>
<organism evidence="1 2">
    <name type="scientific">Halospeciosus flavus</name>
    <dbReference type="NCBI Taxonomy" id="3032283"/>
    <lineage>
        <taxon>Archaea</taxon>
        <taxon>Methanobacteriati</taxon>
        <taxon>Methanobacteriota</taxon>
        <taxon>Stenosarchaea group</taxon>
        <taxon>Halobacteria</taxon>
        <taxon>Halobacteriales</taxon>
        <taxon>Halobacteriaceae</taxon>
        <taxon>Halospeciosus</taxon>
    </lineage>
</organism>
<proteinExistence type="predicted"/>
<evidence type="ECO:0000313" key="1">
    <source>
        <dbReference type="EMBL" id="MFC7200782.1"/>
    </source>
</evidence>
<comment type="caution">
    <text evidence="1">The sequence shown here is derived from an EMBL/GenBank/DDBJ whole genome shotgun (WGS) entry which is preliminary data.</text>
</comment>
<accession>A0ABD5Z6A6</accession>
<dbReference type="AlphaFoldDB" id="A0ABD5Z6A6"/>
<gene>
    <name evidence="1" type="ORF">ACFQJ9_15415</name>
</gene>
<sequence>MTHEFDDVVTEEEFQRALSKLVSAAAANGVDVEGGWTCEANPTGEEWDVVISVLGSSDSTKGTQ</sequence>
<dbReference type="RefSeq" id="WP_382217800.1">
    <property type="nucleotide sequence ID" value="NZ_JBHTAR010000011.1"/>
</dbReference>